<dbReference type="AlphaFoldDB" id="A0A2K9LK17"/>
<keyword evidence="3" id="KW-0731">Sigma factor</keyword>
<evidence type="ECO:0000313" key="8">
    <source>
        <dbReference type="Proteomes" id="UP000235116"/>
    </source>
</evidence>
<dbReference type="InterPro" id="IPR013249">
    <property type="entry name" value="RNA_pol_sigma70_r4_t2"/>
</dbReference>
<dbReference type="GO" id="GO:0016987">
    <property type="term" value="F:sigma factor activity"/>
    <property type="evidence" value="ECO:0007669"/>
    <property type="project" value="UniProtKB-KW"/>
</dbReference>
<dbReference type="NCBIfam" id="TIGR02937">
    <property type="entry name" value="sigma70-ECF"/>
    <property type="match status" value="1"/>
</dbReference>
<evidence type="ECO:0000259" key="6">
    <source>
        <dbReference type="Pfam" id="PF08281"/>
    </source>
</evidence>
<dbReference type="Pfam" id="PF08281">
    <property type="entry name" value="Sigma70_r4_2"/>
    <property type="match status" value="1"/>
</dbReference>
<dbReference type="KEGG" id="kak:Kalk_09885"/>
<feature type="domain" description="RNA polymerase sigma factor 70 region 4 type 2" evidence="6">
    <location>
        <begin position="142"/>
        <end position="193"/>
    </location>
</feature>
<dbReference type="PANTHER" id="PTHR43133:SF53">
    <property type="entry name" value="ECF RNA POLYMERASE SIGMA-E FACTOR"/>
    <property type="match status" value="1"/>
</dbReference>
<dbReference type="RefSeq" id="WP_101894091.1">
    <property type="nucleotide sequence ID" value="NZ_CP022684.1"/>
</dbReference>
<dbReference type="InterPro" id="IPR013325">
    <property type="entry name" value="RNA_pol_sigma_r2"/>
</dbReference>
<keyword evidence="8" id="KW-1185">Reference proteome</keyword>
<dbReference type="InterPro" id="IPR013324">
    <property type="entry name" value="RNA_pol_sigma_r3/r4-like"/>
</dbReference>
<proteinExistence type="inferred from homology"/>
<evidence type="ECO:0000256" key="3">
    <source>
        <dbReference type="ARBA" id="ARBA00023082"/>
    </source>
</evidence>
<evidence type="ECO:0000259" key="5">
    <source>
        <dbReference type="Pfam" id="PF04542"/>
    </source>
</evidence>
<dbReference type="Proteomes" id="UP000235116">
    <property type="component" value="Chromosome"/>
</dbReference>
<keyword evidence="2" id="KW-0805">Transcription regulation</keyword>
<organism evidence="7 8">
    <name type="scientific">Ketobacter alkanivorans</name>
    <dbReference type="NCBI Taxonomy" id="1917421"/>
    <lineage>
        <taxon>Bacteria</taxon>
        <taxon>Pseudomonadati</taxon>
        <taxon>Pseudomonadota</taxon>
        <taxon>Gammaproteobacteria</taxon>
        <taxon>Pseudomonadales</taxon>
        <taxon>Ketobacteraceae</taxon>
        <taxon>Ketobacter</taxon>
    </lineage>
</organism>
<dbReference type="GO" id="GO:0006352">
    <property type="term" value="P:DNA-templated transcription initiation"/>
    <property type="evidence" value="ECO:0007669"/>
    <property type="project" value="InterPro"/>
</dbReference>
<dbReference type="Gene3D" id="1.10.10.10">
    <property type="entry name" value="Winged helix-like DNA-binding domain superfamily/Winged helix DNA-binding domain"/>
    <property type="match status" value="1"/>
</dbReference>
<dbReference type="InterPro" id="IPR007627">
    <property type="entry name" value="RNA_pol_sigma70_r2"/>
</dbReference>
<feature type="domain" description="RNA polymerase sigma-70 region 2" evidence="5">
    <location>
        <begin position="24"/>
        <end position="90"/>
    </location>
</feature>
<keyword evidence="4" id="KW-0804">Transcription</keyword>
<evidence type="ECO:0000313" key="7">
    <source>
        <dbReference type="EMBL" id="AUM12706.1"/>
    </source>
</evidence>
<name>A0A2K9LK17_9GAMM</name>
<comment type="similarity">
    <text evidence="1">Belongs to the sigma-70 factor family. ECF subfamily.</text>
</comment>
<dbReference type="EMBL" id="CP022684">
    <property type="protein sequence ID" value="AUM12706.1"/>
    <property type="molecule type" value="Genomic_DNA"/>
</dbReference>
<protein>
    <submittedName>
        <fullName evidence="7">RNA polymerase subunit sigma</fullName>
    </submittedName>
</protein>
<evidence type="ECO:0000256" key="4">
    <source>
        <dbReference type="ARBA" id="ARBA00023163"/>
    </source>
</evidence>
<dbReference type="Gene3D" id="1.10.1740.10">
    <property type="match status" value="1"/>
</dbReference>
<reference evidence="8" key="1">
    <citation type="submission" date="2017-08" db="EMBL/GenBank/DDBJ databases">
        <title>Direct submision.</title>
        <authorList>
            <person name="Kim S.-J."/>
            <person name="Rhee S.-K."/>
        </authorList>
    </citation>
    <scope>NUCLEOTIDE SEQUENCE [LARGE SCALE GENOMIC DNA]</scope>
    <source>
        <strain evidence="8">GI5</strain>
    </source>
</reference>
<dbReference type="CDD" id="cd06171">
    <property type="entry name" value="Sigma70_r4"/>
    <property type="match status" value="1"/>
</dbReference>
<sequence length="206" mass="23807">MTDSKESIDLDRLRRQDHAAFEALVSQHHRPMVAVARAILGDSLAEEVVQEAWVSAYRNLPKFEGRSSIKTWLYTIVSNEAKTRLRKEKRLVALEDISQDGSVDYLDGDRFYGLSGHWKAPPPSWHMDSPDQLLEEQHLQKCIDYTLTILPTQQKAVFILRDIEQQALSEICNILEVTESYVRVLLHRARVKLMQVIDRYQETGEC</sequence>
<evidence type="ECO:0000256" key="2">
    <source>
        <dbReference type="ARBA" id="ARBA00023015"/>
    </source>
</evidence>
<evidence type="ECO:0000256" key="1">
    <source>
        <dbReference type="ARBA" id="ARBA00010641"/>
    </source>
</evidence>
<gene>
    <name evidence="7" type="ORF">Kalk_09885</name>
</gene>
<accession>A0A2K9LK17</accession>
<dbReference type="SUPFAM" id="SSF88659">
    <property type="entry name" value="Sigma3 and sigma4 domains of RNA polymerase sigma factors"/>
    <property type="match status" value="1"/>
</dbReference>
<dbReference type="SUPFAM" id="SSF88946">
    <property type="entry name" value="Sigma2 domain of RNA polymerase sigma factors"/>
    <property type="match status" value="1"/>
</dbReference>
<dbReference type="OrthoDB" id="9782108at2"/>
<dbReference type="GO" id="GO:0003677">
    <property type="term" value="F:DNA binding"/>
    <property type="evidence" value="ECO:0007669"/>
    <property type="project" value="InterPro"/>
</dbReference>
<dbReference type="Pfam" id="PF04542">
    <property type="entry name" value="Sigma70_r2"/>
    <property type="match status" value="1"/>
</dbReference>
<dbReference type="InterPro" id="IPR039425">
    <property type="entry name" value="RNA_pol_sigma-70-like"/>
</dbReference>
<dbReference type="InterPro" id="IPR036388">
    <property type="entry name" value="WH-like_DNA-bd_sf"/>
</dbReference>
<dbReference type="PANTHER" id="PTHR43133">
    <property type="entry name" value="RNA POLYMERASE ECF-TYPE SIGMA FACTO"/>
    <property type="match status" value="1"/>
</dbReference>
<dbReference type="InterPro" id="IPR014284">
    <property type="entry name" value="RNA_pol_sigma-70_dom"/>
</dbReference>